<comment type="caution">
    <text evidence="6">The sequence shown here is derived from an EMBL/GenBank/DDBJ whole genome shotgun (WGS) entry which is preliminary data.</text>
</comment>
<dbReference type="SMART" id="SM00857">
    <property type="entry name" value="Resolvase"/>
    <property type="match status" value="1"/>
</dbReference>
<dbReference type="RefSeq" id="WP_343915782.1">
    <property type="nucleotide sequence ID" value="NZ_BAAAJT010000002.1"/>
</dbReference>
<evidence type="ECO:0000313" key="7">
    <source>
        <dbReference type="Proteomes" id="UP001597351"/>
    </source>
</evidence>
<evidence type="ECO:0000256" key="2">
    <source>
        <dbReference type="ARBA" id="ARBA00023125"/>
    </source>
</evidence>
<feature type="domain" description="Resolvase/invertase-type recombinase catalytic" evidence="5">
    <location>
        <begin position="2"/>
        <end position="148"/>
    </location>
</feature>
<accession>A0ABW4THW0</accession>
<dbReference type="PROSITE" id="PS51736">
    <property type="entry name" value="RECOMBINASES_3"/>
    <property type="match status" value="1"/>
</dbReference>
<dbReference type="Pfam" id="PF00239">
    <property type="entry name" value="Resolvase"/>
    <property type="match status" value="1"/>
</dbReference>
<evidence type="ECO:0000256" key="4">
    <source>
        <dbReference type="PROSITE-ProRule" id="PRU10137"/>
    </source>
</evidence>
<evidence type="ECO:0000259" key="5">
    <source>
        <dbReference type="PROSITE" id="PS51736"/>
    </source>
</evidence>
<keyword evidence="1" id="KW-0229">DNA integration</keyword>
<feature type="active site" description="O-(5'-phospho-DNA)-serine intermediate" evidence="4">
    <location>
        <position position="10"/>
    </location>
</feature>
<dbReference type="InterPro" id="IPR050639">
    <property type="entry name" value="SSR_resolvase"/>
</dbReference>
<proteinExistence type="predicted"/>
<dbReference type="SUPFAM" id="SSF53041">
    <property type="entry name" value="Resolvase-like"/>
    <property type="match status" value="1"/>
</dbReference>
<dbReference type="Pfam" id="PF07508">
    <property type="entry name" value="Recombinase"/>
    <property type="match status" value="1"/>
</dbReference>
<dbReference type="PANTHER" id="PTHR30461">
    <property type="entry name" value="DNA-INVERTASE FROM LAMBDOID PROPHAGE"/>
    <property type="match status" value="1"/>
</dbReference>
<protein>
    <submittedName>
        <fullName evidence="6">Recombinase family protein</fullName>
    </submittedName>
</protein>
<gene>
    <name evidence="6" type="ORF">ACFSDE_00865</name>
</gene>
<dbReference type="PROSITE" id="PS00397">
    <property type="entry name" value="RECOMBINASES_1"/>
    <property type="match status" value="1"/>
</dbReference>
<dbReference type="PANTHER" id="PTHR30461:SF2">
    <property type="entry name" value="SERINE RECOMBINASE PINE-RELATED"/>
    <property type="match status" value="1"/>
</dbReference>
<evidence type="ECO:0000256" key="3">
    <source>
        <dbReference type="ARBA" id="ARBA00023172"/>
    </source>
</evidence>
<dbReference type="InterPro" id="IPR006119">
    <property type="entry name" value="Resolv_N"/>
</dbReference>
<keyword evidence="3" id="KW-0233">DNA recombination</keyword>
<dbReference type="CDD" id="cd00338">
    <property type="entry name" value="Ser_Recombinase"/>
    <property type="match status" value="1"/>
</dbReference>
<keyword evidence="7" id="KW-1185">Reference proteome</keyword>
<sequence length="222" mass="24223">MQVIGYLRVSTDEQATSGLGLQAQRARIQSEADHRGWDVVWLVDDGYSAKNLHRPALTDALALLAAHEAEALIVAKLDRLSRSVVDFSNTLALAKKQGWSLVLLDLGVDTSTPNGKLVAGLMAQIAEWERDIIAQRTREALAAAKARGQRLGRPRATPDEVVAQVVELHQRGLSLRAIAQTLTDTRVPTTRGAAQWRASTVRRVLNSHRLDLESVASQTGEL</sequence>
<reference evidence="7" key="1">
    <citation type="journal article" date="2019" name="Int. J. Syst. Evol. Microbiol.">
        <title>The Global Catalogue of Microorganisms (GCM) 10K type strain sequencing project: providing services to taxonomists for standard genome sequencing and annotation.</title>
        <authorList>
            <consortium name="The Broad Institute Genomics Platform"/>
            <consortium name="The Broad Institute Genome Sequencing Center for Infectious Disease"/>
            <person name="Wu L."/>
            <person name="Ma J."/>
        </authorList>
    </citation>
    <scope>NUCLEOTIDE SEQUENCE [LARGE SCALE GENOMIC DNA]</scope>
    <source>
        <strain evidence="7">CGMCC 1.12477</strain>
    </source>
</reference>
<dbReference type="InterPro" id="IPR036162">
    <property type="entry name" value="Resolvase-like_N_sf"/>
</dbReference>
<dbReference type="InterPro" id="IPR011109">
    <property type="entry name" value="DNA_bind_recombinase_dom"/>
</dbReference>
<organism evidence="6 7">
    <name type="scientific">Nocardioides aestuarii</name>
    <dbReference type="NCBI Taxonomy" id="252231"/>
    <lineage>
        <taxon>Bacteria</taxon>
        <taxon>Bacillati</taxon>
        <taxon>Actinomycetota</taxon>
        <taxon>Actinomycetes</taxon>
        <taxon>Propionibacteriales</taxon>
        <taxon>Nocardioidaceae</taxon>
        <taxon>Nocardioides</taxon>
    </lineage>
</organism>
<evidence type="ECO:0000313" key="6">
    <source>
        <dbReference type="EMBL" id="MFD1945327.1"/>
    </source>
</evidence>
<keyword evidence="2" id="KW-0238">DNA-binding</keyword>
<dbReference type="InterPro" id="IPR006118">
    <property type="entry name" value="Recombinase_CS"/>
</dbReference>
<dbReference type="Gene3D" id="3.40.50.1390">
    <property type="entry name" value="Resolvase, N-terminal catalytic domain"/>
    <property type="match status" value="1"/>
</dbReference>
<dbReference type="Proteomes" id="UP001597351">
    <property type="component" value="Unassembled WGS sequence"/>
</dbReference>
<name>A0ABW4THW0_9ACTN</name>
<dbReference type="EMBL" id="JBHUGD010000001">
    <property type="protein sequence ID" value="MFD1945327.1"/>
    <property type="molecule type" value="Genomic_DNA"/>
</dbReference>
<evidence type="ECO:0000256" key="1">
    <source>
        <dbReference type="ARBA" id="ARBA00022908"/>
    </source>
</evidence>